<gene>
    <name evidence="6" type="primary">frdC</name>
    <name evidence="6" type="ORF">A1232T_00932</name>
</gene>
<keyword evidence="2 5" id="KW-0812">Transmembrane</keyword>
<dbReference type="OrthoDB" id="8909678at2"/>
<dbReference type="Proteomes" id="UP000188357">
    <property type="component" value="Unassembled WGS sequence"/>
</dbReference>
<feature type="transmembrane region" description="Helical" evidence="5">
    <location>
        <begin position="69"/>
        <end position="87"/>
    </location>
</feature>
<evidence type="ECO:0000256" key="2">
    <source>
        <dbReference type="ARBA" id="ARBA00022692"/>
    </source>
</evidence>
<dbReference type="EMBL" id="FUGE01000109">
    <property type="protein sequence ID" value="SJM70256.1"/>
    <property type="molecule type" value="Genomic_DNA"/>
</dbReference>
<name>A0A1R4GPZ8_9GAMM</name>
<dbReference type="SUPFAM" id="SSF81343">
    <property type="entry name" value="Fumarate reductase respiratory complex transmembrane subunits"/>
    <property type="match status" value="1"/>
</dbReference>
<evidence type="ECO:0000256" key="1">
    <source>
        <dbReference type="ARBA" id="ARBA00022475"/>
    </source>
</evidence>
<dbReference type="AlphaFoldDB" id="A0A1R4GPZ8"/>
<reference evidence="6 7" key="1">
    <citation type="submission" date="2017-02" db="EMBL/GenBank/DDBJ databases">
        <authorList>
            <person name="Peterson S.W."/>
        </authorList>
    </citation>
    <scope>NUCLEOTIDE SEQUENCE [LARGE SCALE GENOMIC DNA]</scope>
    <source>
        <strain evidence="6">Psychrobacter_piechaudii</strain>
    </source>
</reference>
<sequence>MARKPYVAKQSDHWYLQTPFYKKYMLRELTCIPVMLAALNFFWCIAALASSPEAWATWVSFQRNPIVVIMLNIIAIIAALFNSVEWFKAMPKAMPIQVGEKFVEDKKMIAGSWVTFAVVALIVFFVIKVLM</sequence>
<dbReference type="RefSeq" id="WP_077450736.1">
    <property type="nucleotide sequence ID" value="NZ_FUGE01000109.1"/>
</dbReference>
<dbReference type="Gene3D" id="1.20.1300.10">
    <property type="entry name" value="Fumarate reductase/succinate dehydrogenase, transmembrane subunit"/>
    <property type="match status" value="1"/>
</dbReference>
<evidence type="ECO:0000313" key="6">
    <source>
        <dbReference type="EMBL" id="SJM70256.1"/>
    </source>
</evidence>
<feature type="transmembrane region" description="Helical" evidence="5">
    <location>
        <begin position="29"/>
        <end position="49"/>
    </location>
</feature>
<feature type="transmembrane region" description="Helical" evidence="5">
    <location>
        <begin position="108"/>
        <end position="127"/>
    </location>
</feature>
<evidence type="ECO:0000256" key="4">
    <source>
        <dbReference type="ARBA" id="ARBA00023136"/>
    </source>
</evidence>
<keyword evidence="1" id="KW-1003">Cell membrane</keyword>
<keyword evidence="7" id="KW-1185">Reference proteome</keyword>
<protein>
    <submittedName>
        <fullName evidence="6">Fumarate reductase subunit C</fullName>
    </submittedName>
</protein>
<evidence type="ECO:0000256" key="5">
    <source>
        <dbReference type="SAM" id="Phobius"/>
    </source>
</evidence>
<dbReference type="InterPro" id="IPR034804">
    <property type="entry name" value="SQR/QFR_C/D"/>
</dbReference>
<accession>A0A1R4GPZ8</accession>
<evidence type="ECO:0000313" key="7">
    <source>
        <dbReference type="Proteomes" id="UP000188357"/>
    </source>
</evidence>
<dbReference type="PIRSF" id="PIRSF000180">
    <property type="entry name" value="FrdC"/>
    <property type="match status" value="1"/>
</dbReference>
<keyword evidence="3 5" id="KW-1133">Transmembrane helix</keyword>
<dbReference type="STRING" id="1945521.A1232T_00932"/>
<organism evidence="6 7">
    <name type="scientific">Psychrobacter piechaudii</name>
    <dbReference type="NCBI Taxonomy" id="1945521"/>
    <lineage>
        <taxon>Bacteria</taxon>
        <taxon>Pseudomonadati</taxon>
        <taxon>Pseudomonadota</taxon>
        <taxon>Gammaproteobacteria</taxon>
        <taxon>Moraxellales</taxon>
        <taxon>Moraxellaceae</taxon>
        <taxon>Psychrobacter</taxon>
    </lineage>
</organism>
<dbReference type="Pfam" id="PF02300">
    <property type="entry name" value="Fumarate_red_C"/>
    <property type="match status" value="1"/>
</dbReference>
<proteinExistence type="predicted"/>
<dbReference type="GO" id="GO:0016020">
    <property type="term" value="C:membrane"/>
    <property type="evidence" value="ECO:0007669"/>
    <property type="project" value="InterPro"/>
</dbReference>
<evidence type="ECO:0000256" key="3">
    <source>
        <dbReference type="ARBA" id="ARBA00022989"/>
    </source>
</evidence>
<keyword evidence="4 5" id="KW-0472">Membrane</keyword>
<dbReference type="InterPro" id="IPR003510">
    <property type="entry name" value="Fumarate_red_C"/>
</dbReference>